<dbReference type="EMBL" id="BAAAPO010000047">
    <property type="protein sequence ID" value="GAA1805334.1"/>
    <property type="molecule type" value="Genomic_DNA"/>
</dbReference>
<dbReference type="RefSeq" id="WP_201329103.1">
    <property type="nucleotide sequence ID" value="NZ_BAAAPO010000047.1"/>
</dbReference>
<evidence type="ECO:0000313" key="3">
    <source>
        <dbReference type="Proteomes" id="UP001499938"/>
    </source>
</evidence>
<dbReference type="SMART" id="SM00530">
    <property type="entry name" value="HTH_XRE"/>
    <property type="match status" value="1"/>
</dbReference>
<gene>
    <name evidence="2" type="ORF">GCM10009811_31170</name>
</gene>
<protein>
    <recommendedName>
        <fullName evidence="1">HTH cro/C1-type domain-containing protein</fullName>
    </recommendedName>
</protein>
<dbReference type="PANTHER" id="PTHR39337">
    <property type="entry name" value="BLR5642 PROTEIN"/>
    <property type="match status" value="1"/>
</dbReference>
<feature type="domain" description="HTH cro/C1-type" evidence="1">
    <location>
        <begin position="19"/>
        <end position="74"/>
    </location>
</feature>
<sequence length="215" mass="23423">MIPQSSIHPSRSQVLGSAIAQARREFGITQRQLAAASGVGLETLRKLEQGHVEQPGVFRIAAIADALETTVDALLPARPNRVSSVGYEGCEIATFVDAIQAAGIDLVADVRLTPLSRKQGFSKTRLGAALGDIGVRYEHLRSLGNAKENRPLFAGAELEVGRARYRAGLRTPEARRALGELASWRQEHHVALLCFERDEERCHRSVVLEELAQLG</sequence>
<dbReference type="PANTHER" id="PTHR39337:SF1">
    <property type="entry name" value="BLR5642 PROTEIN"/>
    <property type="match status" value="1"/>
</dbReference>
<accession>A0ABN2M0R4</accession>
<evidence type="ECO:0000259" key="1">
    <source>
        <dbReference type="PROSITE" id="PS50943"/>
    </source>
</evidence>
<organism evidence="2 3">
    <name type="scientific">Nostocoides veronense</name>
    <dbReference type="NCBI Taxonomy" id="330836"/>
    <lineage>
        <taxon>Bacteria</taxon>
        <taxon>Bacillati</taxon>
        <taxon>Actinomycetota</taxon>
        <taxon>Actinomycetes</taxon>
        <taxon>Micrococcales</taxon>
        <taxon>Intrasporangiaceae</taxon>
        <taxon>Nostocoides</taxon>
    </lineage>
</organism>
<name>A0ABN2M0R4_9MICO</name>
<reference evidence="2 3" key="1">
    <citation type="journal article" date="2019" name="Int. J. Syst. Evol. Microbiol.">
        <title>The Global Catalogue of Microorganisms (GCM) 10K type strain sequencing project: providing services to taxonomists for standard genome sequencing and annotation.</title>
        <authorList>
            <consortium name="The Broad Institute Genomics Platform"/>
            <consortium name="The Broad Institute Genome Sequencing Center for Infectious Disease"/>
            <person name="Wu L."/>
            <person name="Ma J."/>
        </authorList>
    </citation>
    <scope>NUCLEOTIDE SEQUENCE [LARGE SCALE GENOMIC DNA]</scope>
    <source>
        <strain evidence="2 3">JCM 15592</strain>
    </source>
</reference>
<dbReference type="InterPro" id="IPR010982">
    <property type="entry name" value="Lambda_DNA-bd_dom_sf"/>
</dbReference>
<dbReference type="Pfam" id="PF01381">
    <property type="entry name" value="HTH_3"/>
    <property type="match status" value="1"/>
</dbReference>
<dbReference type="InterPro" id="IPR007438">
    <property type="entry name" value="DUF488"/>
</dbReference>
<dbReference type="SUPFAM" id="SSF47413">
    <property type="entry name" value="lambda repressor-like DNA-binding domains"/>
    <property type="match status" value="1"/>
</dbReference>
<comment type="caution">
    <text evidence="2">The sequence shown here is derived from an EMBL/GenBank/DDBJ whole genome shotgun (WGS) entry which is preliminary data.</text>
</comment>
<dbReference type="Gene3D" id="1.10.260.40">
    <property type="entry name" value="lambda repressor-like DNA-binding domains"/>
    <property type="match status" value="1"/>
</dbReference>
<dbReference type="CDD" id="cd00093">
    <property type="entry name" value="HTH_XRE"/>
    <property type="match status" value="1"/>
</dbReference>
<dbReference type="Pfam" id="PF04343">
    <property type="entry name" value="DUF488"/>
    <property type="match status" value="1"/>
</dbReference>
<dbReference type="InterPro" id="IPR001387">
    <property type="entry name" value="Cro/C1-type_HTH"/>
</dbReference>
<dbReference type="PROSITE" id="PS50943">
    <property type="entry name" value="HTH_CROC1"/>
    <property type="match status" value="1"/>
</dbReference>
<dbReference type="Proteomes" id="UP001499938">
    <property type="component" value="Unassembled WGS sequence"/>
</dbReference>
<keyword evidence="3" id="KW-1185">Reference proteome</keyword>
<evidence type="ECO:0000313" key="2">
    <source>
        <dbReference type="EMBL" id="GAA1805334.1"/>
    </source>
</evidence>
<proteinExistence type="predicted"/>